<reference evidence="2" key="1">
    <citation type="journal article" date="2020" name="New Phytol.">
        <title>Comparative genomics reveals dynamic genome evolution in host specialist ectomycorrhizal fungi.</title>
        <authorList>
            <person name="Lofgren L.A."/>
            <person name="Nguyen N.H."/>
            <person name="Vilgalys R."/>
            <person name="Ruytinx J."/>
            <person name="Liao H.L."/>
            <person name="Branco S."/>
            <person name="Kuo A."/>
            <person name="LaButti K."/>
            <person name="Lipzen A."/>
            <person name="Andreopoulos W."/>
            <person name="Pangilinan J."/>
            <person name="Riley R."/>
            <person name="Hundley H."/>
            <person name="Na H."/>
            <person name="Barry K."/>
            <person name="Grigoriev I.V."/>
            <person name="Stajich J.E."/>
            <person name="Kennedy P.G."/>
        </authorList>
    </citation>
    <scope>NUCLEOTIDE SEQUENCE</scope>
    <source>
        <strain evidence="2">FC423</strain>
    </source>
</reference>
<accession>A0A9P7EQ25</accession>
<dbReference type="AlphaFoldDB" id="A0A9P7EQ25"/>
<dbReference type="EMBL" id="JABBWM010000657">
    <property type="protein sequence ID" value="KAG2079810.1"/>
    <property type="molecule type" value="Genomic_DNA"/>
</dbReference>
<keyword evidence="4" id="KW-1185">Reference proteome</keyword>
<evidence type="ECO:0000313" key="3">
    <source>
        <dbReference type="EMBL" id="KAG2113539.1"/>
    </source>
</evidence>
<feature type="signal peptide" evidence="1">
    <location>
        <begin position="1"/>
        <end position="21"/>
    </location>
</feature>
<evidence type="ECO:0000313" key="2">
    <source>
        <dbReference type="EMBL" id="KAG2079810.1"/>
    </source>
</evidence>
<evidence type="ECO:0000313" key="4">
    <source>
        <dbReference type="Proteomes" id="UP000823399"/>
    </source>
</evidence>
<dbReference type="EMBL" id="JABBWM010000012">
    <property type="protein sequence ID" value="KAG2113539.1"/>
    <property type="molecule type" value="Genomic_DNA"/>
</dbReference>
<proteinExistence type="predicted"/>
<dbReference type="OrthoDB" id="2680530at2759"/>
<dbReference type="RefSeq" id="XP_041295926.1">
    <property type="nucleotide sequence ID" value="XM_041436386.1"/>
</dbReference>
<dbReference type="Proteomes" id="UP000823399">
    <property type="component" value="Unassembled WGS sequence"/>
</dbReference>
<evidence type="ECO:0000256" key="1">
    <source>
        <dbReference type="SAM" id="SignalP"/>
    </source>
</evidence>
<organism evidence="2 4">
    <name type="scientific">Suillus discolor</name>
    <dbReference type="NCBI Taxonomy" id="1912936"/>
    <lineage>
        <taxon>Eukaryota</taxon>
        <taxon>Fungi</taxon>
        <taxon>Dikarya</taxon>
        <taxon>Basidiomycota</taxon>
        <taxon>Agaricomycotina</taxon>
        <taxon>Agaricomycetes</taxon>
        <taxon>Agaricomycetidae</taxon>
        <taxon>Boletales</taxon>
        <taxon>Suillineae</taxon>
        <taxon>Suillaceae</taxon>
        <taxon>Suillus</taxon>
    </lineage>
</organism>
<gene>
    <name evidence="3" type="ORF">F5147DRAFT_681564</name>
    <name evidence="2" type="ORF">F5147DRAFT_740288</name>
</gene>
<name>A0A9P7EQ25_9AGAM</name>
<feature type="chain" id="PRO_5040653593" evidence="1">
    <location>
        <begin position="22"/>
        <end position="83"/>
    </location>
</feature>
<keyword evidence="1" id="KW-0732">Signal</keyword>
<sequence>MLFHSITILACALGITAYAAASPTASVDALDQLDGLMVRVDVDARDVLDDVNLSQKRDNDTLLGVDVVVSNVLNNVSVGVLSQ</sequence>
<dbReference type="GeneID" id="64698645"/>
<protein>
    <submittedName>
        <fullName evidence="2">Uncharacterized protein</fullName>
    </submittedName>
</protein>
<comment type="caution">
    <text evidence="2">The sequence shown here is derived from an EMBL/GenBank/DDBJ whole genome shotgun (WGS) entry which is preliminary data.</text>
</comment>